<gene>
    <name evidence="10" type="ORF">CVV64_10035</name>
</gene>
<name>A0A2N1PPN2_9BACT</name>
<comment type="subcellular location">
    <subcellularLocation>
        <location evidence="1">Cell membrane</location>
        <topology evidence="1">Multi-pass membrane protein</topology>
    </subcellularLocation>
    <subcellularLocation>
        <location evidence="7">Membrane</location>
        <topology evidence="7">Multi-pass membrane protein</topology>
    </subcellularLocation>
</comment>
<feature type="domain" description="NADH:quinone oxidoreductase/Mrp antiporter transmembrane" evidence="9">
    <location>
        <begin position="123"/>
        <end position="414"/>
    </location>
</feature>
<feature type="transmembrane region" description="Helical" evidence="8">
    <location>
        <begin position="265"/>
        <end position="285"/>
    </location>
</feature>
<dbReference type="InterPro" id="IPR052175">
    <property type="entry name" value="ComplexI-like_HydComp"/>
</dbReference>
<dbReference type="InterPro" id="IPR001750">
    <property type="entry name" value="ND/Mrp_TM"/>
</dbReference>
<evidence type="ECO:0000313" key="10">
    <source>
        <dbReference type="EMBL" id="PKK90296.1"/>
    </source>
</evidence>
<evidence type="ECO:0000256" key="3">
    <source>
        <dbReference type="ARBA" id="ARBA00022692"/>
    </source>
</evidence>
<dbReference type="PANTHER" id="PTHR42682:SF3">
    <property type="entry name" value="FORMATE HYDROGENLYASE SUBUNIT 3-RELATED"/>
    <property type="match status" value="1"/>
</dbReference>
<accession>A0A2N1PPN2</accession>
<feature type="transmembrane region" description="Helical" evidence="8">
    <location>
        <begin position="124"/>
        <end position="144"/>
    </location>
</feature>
<evidence type="ECO:0000256" key="6">
    <source>
        <dbReference type="ARBA" id="ARBA00023136"/>
    </source>
</evidence>
<evidence type="ECO:0000256" key="5">
    <source>
        <dbReference type="ARBA" id="ARBA00023002"/>
    </source>
</evidence>
<feature type="transmembrane region" description="Helical" evidence="8">
    <location>
        <begin position="72"/>
        <end position="95"/>
    </location>
</feature>
<dbReference type="PANTHER" id="PTHR42682">
    <property type="entry name" value="HYDROGENASE-4 COMPONENT F"/>
    <property type="match status" value="1"/>
</dbReference>
<keyword evidence="5" id="KW-0560">Oxidoreductase</keyword>
<evidence type="ECO:0000256" key="2">
    <source>
        <dbReference type="ARBA" id="ARBA00022475"/>
    </source>
</evidence>
<feature type="transmembrane region" description="Helical" evidence="8">
    <location>
        <begin position="468"/>
        <end position="487"/>
    </location>
</feature>
<sequence>MSFMEIYIAGLCLMAASGFLTLALRRHAHGISSIVLCAGSALILHACWPTLLGAPQITHPLPAFGTALTIDSLSALFIILCALLSLLITLFGTGYRVHPERGYSLVAWGLFCGSITALPSTTDAVMFLILWEIMTAASLVMIMADRKSHEAASASSYYLAAAVICSSLLMAGFGLGMAKSGSPLFQNMKAAMTLPSNSMAAGLFFALLASGFALKSGIIPLHTWLPRAHPAAPGHVSAIMSGLMVNAGTYGLVRVWSLTPSTNPGWIIVTLGLITALHGIFQGFSQKDFKRFLAFSTMENMGIIWAALGLAMISEFRNDSETAFLALSGALGLTIVHSIAKSCLFMGAGSLHSAYHTRNMDELGGAFRDMPLQTSATALASMSMAGLPPFAGFAVEICIILAFFHAMVRSLGYISTQGGFASVIFMALGASALALAAGCSLAAFTRYFTVTSLGVQRKKFAKPARQSILMILPMMICSLLLLAGGLFPHKMMNMTFPAALNIMNSQGWSFSESSATPVPSSDETFTFMTLRHKRCASEYHRLQNSFRSWSQMSILFTFLAGSAIAARFFLTSAGGKVKSETWVCGFSSGDSSMQYTASSFNQPFVSLAADSIGAVHHINSPHGPFPVSMSIESTISDPIETGISEPITENYHRILEKLSWIQSGDTRRYILYGLVFLILMITFLLGGLQ</sequence>
<dbReference type="Proteomes" id="UP000233256">
    <property type="component" value="Unassembled WGS sequence"/>
</dbReference>
<organism evidence="10 11">
    <name type="scientific">Candidatus Wallbacteria bacterium HGW-Wallbacteria-1</name>
    <dbReference type="NCBI Taxonomy" id="2013854"/>
    <lineage>
        <taxon>Bacteria</taxon>
        <taxon>Candidatus Walliibacteriota</taxon>
    </lineage>
</organism>
<keyword evidence="6 8" id="KW-0472">Membrane</keyword>
<proteinExistence type="predicted"/>
<dbReference type="EMBL" id="PGXC01000006">
    <property type="protein sequence ID" value="PKK90296.1"/>
    <property type="molecule type" value="Genomic_DNA"/>
</dbReference>
<evidence type="ECO:0000313" key="11">
    <source>
        <dbReference type="Proteomes" id="UP000233256"/>
    </source>
</evidence>
<evidence type="ECO:0000256" key="4">
    <source>
        <dbReference type="ARBA" id="ARBA00022989"/>
    </source>
</evidence>
<feature type="transmembrane region" description="Helical" evidence="8">
    <location>
        <begin position="325"/>
        <end position="348"/>
    </location>
</feature>
<feature type="transmembrane region" description="Helical" evidence="8">
    <location>
        <begin position="669"/>
        <end position="688"/>
    </location>
</feature>
<dbReference type="GO" id="GO:0016491">
    <property type="term" value="F:oxidoreductase activity"/>
    <property type="evidence" value="ECO:0007669"/>
    <property type="project" value="UniProtKB-KW"/>
</dbReference>
<feature type="transmembrane region" description="Helical" evidence="8">
    <location>
        <begin position="549"/>
        <end position="570"/>
    </location>
</feature>
<feature type="transmembrane region" description="Helical" evidence="8">
    <location>
        <begin position="198"/>
        <end position="219"/>
    </location>
</feature>
<dbReference type="GO" id="GO:0005886">
    <property type="term" value="C:plasma membrane"/>
    <property type="evidence" value="ECO:0007669"/>
    <property type="project" value="UniProtKB-SubCell"/>
</dbReference>
<dbReference type="AlphaFoldDB" id="A0A2N1PPN2"/>
<feature type="transmembrane region" description="Helical" evidence="8">
    <location>
        <begin position="156"/>
        <end position="178"/>
    </location>
</feature>
<evidence type="ECO:0000256" key="7">
    <source>
        <dbReference type="RuleBase" id="RU000320"/>
    </source>
</evidence>
<keyword evidence="3 7" id="KW-0812">Transmembrane</keyword>
<feature type="transmembrane region" description="Helical" evidence="8">
    <location>
        <begin position="390"/>
        <end position="408"/>
    </location>
</feature>
<dbReference type="Pfam" id="PF00361">
    <property type="entry name" value="Proton_antipo_M"/>
    <property type="match status" value="1"/>
</dbReference>
<comment type="caution">
    <text evidence="10">The sequence shown here is derived from an EMBL/GenBank/DDBJ whole genome shotgun (WGS) entry which is preliminary data.</text>
</comment>
<dbReference type="PRINTS" id="PR01434">
    <property type="entry name" value="NADHDHGNASE5"/>
</dbReference>
<feature type="transmembrane region" description="Helical" evidence="8">
    <location>
        <begin position="420"/>
        <end position="448"/>
    </location>
</feature>
<feature type="transmembrane region" description="Helical" evidence="8">
    <location>
        <begin position="6"/>
        <end position="24"/>
    </location>
</feature>
<protein>
    <recommendedName>
        <fullName evidence="9">NADH:quinone oxidoreductase/Mrp antiporter transmembrane domain-containing protein</fullName>
    </recommendedName>
</protein>
<feature type="transmembrane region" description="Helical" evidence="8">
    <location>
        <begin position="31"/>
        <end position="52"/>
    </location>
</feature>
<keyword evidence="4 8" id="KW-1133">Transmembrane helix</keyword>
<reference evidence="10 11" key="1">
    <citation type="journal article" date="2017" name="ISME J.">
        <title>Potential for microbial H2 and metal transformations associated with novel bacteria and archaea in deep terrestrial subsurface sediments.</title>
        <authorList>
            <person name="Hernsdorf A.W."/>
            <person name="Amano Y."/>
            <person name="Miyakawa K."/>
            <person name="Ise K."/>
            <person name="Suzuki Y."/>
            <person name="Anantharaman K."/>
            <person name="Probst A."/>
            <person name="Burstein D."/>
            <person name="Thomas B.C."/>
            <person name="Banfield J.F."/>
        </authorList>
    </citation>
    <scope>NUCLEOTIDE SEQUENCE [LARGE SCALE GENOMIC DNA]</scope>
    <source>
        <strain evidence="10">HGW-Wallbacteria-1</strain>
    </source>
</reference>
<feature type="transmembrane region" description="Helical" evidence="8">
    <location>
        <begin position="292"/>
        <end position="313"/>
    </location>
</feature>
<evidence type="ECO:0000256" key="8">
    <source>
        <dbReference type="SAM" id="Phobius"/>
    </source>
</evidence>
<keyword evidence="2" id="KW-1003">Cell membrane</keyword>
<evidence type="ECO:0000259" key="9">
    <source>
        <dbReference type="Pfam" id="PF00361"/>
    </source>
</evidence>
<evidence type="ECO:0000256" key="1">
    <source>
        <dbReference type="ARBA" id="ARBA00004651"/>
    </source>
</evidence>
<feature type="transmembrane region" description="Helical" evidence="8">
    <location>
        <begin position="102"/>
        <end position="118"/>
    </location>
</feature>
<feature type="transmembrane region" description="Helical" evidence="8">
    <location>
        <begin position="231"/>
        <end position="253"/>
    </location>
</feature>